<accession>A0A512J5L5</accession>
<evidence type="ECO:0000259" key="8">
    <source>
        <dbReference type="PROSITE" id="PS50928"/>
    </source>
</evidence>
<evidence type="ECO:0000256" key="4">
    <source>
        <dbReference type="ARBA" id="ARBA00022692"/>
    </source>
</evidence>
<keyword evidence="5 7" id="KW-1133">Transmembrane helix</keyword>
<keyword evidence="12" id="KW-1185">Reference proteome</keyword>
<feature type="transmembrane region" description="Helical" evidence="7">
    <location>
        <begin position="119"/>
        <end position="143"/>
    </location>
</feature>
<gene>
    <name evidence="10" type="ORF">GCM10007888_30920</name>
    <name evidence="9" type="ORF">MOX02_32830</name>
</gene>
<dbReference type="PANTHER" id="PTHR30465:SF43">
    <property type="entry name" value="OLIGOPEPTIDE ABC TRANSPORTER, PERMEASE PROTEIN"/>
    <property type="match status" value="1"/>
</dbReference>
<evidence type="ECO:0000256" key="2">
    <source>
        <dbReference type="ARBA" id="ARBA00022448"/>
    </source>
</evidence>
<protein>
    <submittedName>
        <fullName evidence="9">ABC transporter permease</fullName>
    </submittedName>
</protein>
<dbReference type="InterPro" id="IPR035906">
    <property type="entry name" value="MetI-like_sf"/>
</dbReference>
<evidence type="ECO:0000313" key="11">
    <source>
        <dbReference type="Proteomes" id="UP000321960"/>
    </source>
</evidence>
<feature type="transmembrane region" description="Helical" evidence="7">
    <location>
        <begin position="271"/>
        <end position="293"/>
    </location>
</feature>
<feature type="transmembrane region" description="Helical" evidence="7">
    <location>
        <begin position="209"/>
        <end position="229"/>
    </location>
</feature>
<dbReference type="InterPro" id="IPR000515">
    <property type="entry name" value="MetI-like"/>
</dbReference>
<dbReference type="Pfam" id="PF00528">
    <property type="entry name" value="BPD_transp_1"/>
    <property type="match status" value="1"/>
</dbReference>
<name>A0A512J5L5_9HYPH</name>
<dbReference type="EMBL" id="BSPK01000051">
    <property type="protein sequence ID" value="GLS64711.1"/>
    <property type="molecule type" value="Genomic_DNA"/>
</dbReference>
<keyword evidence="6 7" id="KW-0472">Membrane</keyword>
<dbReference type="GO" id="GO:0005886">
    <property type="term" value="C:plasma membrane"/>
    <property type="evidence" value="ECO:0007669"/>
    <property type="project" value="UniProtKB-SubCell"/>
</dbReference>
<reference evidence="12" key="2">
    <citation type="journal article" date="2019" name="Int. J. Syst. Evol. Microbiol.">
        <title>The Global Catalogue of Microorganisms (GCM) 10K type strain sequencing project: providing services to taxonomists for standard genome sequencing and annotation.</title>
        <authorList>
            <consortium name="The Broad Institute Genomics Platform"/>
            <consortium name="The Broad Institute Genome Sequencing Center for Infectious Disease"/>
            <person name="Wu L."/>
            <person name="Ma J."/>
        </authorList>
    </citation>
    <scope>NUCLEOTIDE SEQUENCE [LARGE SCALE GENOMIC DNA]</scope>
    <source>
        <strain evidence="12">NBRC 107715</strain>
    </source>
</reference>
<dbReference type="EMBL" id="BJZU01000065">
    <property type="protein sequence ID" value="GEP05245.1"/>
    <property type="molecule type" value="Genomic_DNA"/>
</dbReference>
<dbReference type="SUPFAM" id="SSF161098">
    <property type="entry name" value="MetI-like"/>
    <property type="match status" value="1"/>
</dbReference>
<dbReference type="CDD" id="cd06261">
    <property type="entry name" value="TM_PBP2"/>
    <property type="match status" value="1"/>
</dbReference>
<comment type="subcellular location">
    <subcellularLocation>
        <location evidence="1 7">Cell membrane</location>
        <topology evidence="1 7">Multi-pass membrane protein</topology>
    </subcellularLocation>
</comment>
<dbReference type="Gene3D" id="1.10.3720.10">
    <property type="entry name" value="MetI-like"/>
    <property type="match status" value="1"/>
</dbReference>
<dbReference type="RefSeq" id="WP_373866753.1">
    <property type="nucleotide sequence ID" value="NZ_BJZU01000065.1"/>
</dbReference>
<reference evidence="10" key="1">
    <citation type="journal article" date="2014" name="Int. J. Syst. Evol. Microbiol.">
        <title>Complete genome of a new Firmicutes species belonging to the dominant human colonic microbiota ('Ruminococcus bicirculans') reveals two chromosomes and a selective capacity to utilize plant glucans.</title>
        <authorList>
            <consortium name="NISC Comparative Sequencing Program"/>
            <person name="Wegmann U."/>
            <person name="Louis P."/>
            <person name="Goesmann A."/>
            <person name="Henrissat B."/>
            <person name="Duncan S.H."/>
            <person name="Flint H.J."/>
        </authorList>
    </citation>
    <scope>NUCLEOTIDE SEQUENCE</scope>
    <source>
        <strain evidence="10">NBRC 107715</strain>
    </source>
</reference>
<evidence type="ECO:0000313" key="12">
    <source>
        <dbReference type="Proteomes" id="UP001156856"/>
    </source>
</evidence>
<keyword evidence="2 7" id="KW-0813">Transport</keyword>
<feature type="transmembrane region" description="Helical" evidence="7">
    <location>
        <begin position="155"/>
        <end position="180"/>
    </location>
</feature>
<dbReference type="GO" id="GO:0055085">
    <property type="term" value="P:transmembrane transport"/>
    <property type="evidence" value="ECO:0007669"/>
    <property type="project" value="InterPro"/>
</dbReference>
<comment type="similarity">
    <text evidence="7">Belongs to the binding-protein-dependent transport system permease family.</text>
</comment>
<reference evidence="10" key="4">
    <citation type="submission" date="2023-01" db="EMBL/GenBank/DDBJ databases">
        <title>Draft genome sequence of Methylobacterium oxalidis strain NBRC 107715.</title>
        <authorList>
            <person name="Sun Q."/>
            <person name="Mori K."/>
        </authorList>
    </citation>
    <scope>NUCLEOTIDE SEQUENCE</scope>
    <source>
        <strain evidence="10">NBRC 107715</strain>
    </source>
</reference>
<feature type="transmembrane region" description="Helical" evidence="7">
    <location>
        <begin position="313"/>
        <end position="339"/>
    </location>
</feature>
<dbReference type="Pfam" id="PF19300">
    <property type="entry name" value="BPD_transp_1_N"/>
    <property type="match status" value="1"/>
</dbReference>
<evidence type="ECO:0000256" key="5">
    <source>
        <dbReference type="ARBA" id="ARBA00022989"/>
    </source>
</evidence>
<organism evidence="9 11">
    <name type="scientific">Methylobacterium oxalidis</name>
    <dbReference type="NCBI Taxonomy" id="944322"/>
    <lineage>
        <taxon>Bacteria</taxon>
        <taxon>Pseudomonadati</taxon>
        <taxon>Pseudomonadota</taxon>
        <taxon>Alphaproteobacteria</taxon>
        <taxon>Hyphomicrobiales</taxon>
        <taxon>Methylobacteriaceae</taxon>
        <taxon>Methylobacterium</taxon>
    </lineage>
</organism>
<feature type="transmembrane region" description="Helical" evidence="7">
    <location>
        <begin position="20"/>
        <end position="39"/>
    </location>
</feature>
<feature type="domain" description="ABC transmembrane type-1" evidence="8">
    <location>
        <begin position="120"/>
        <end position="335"/>
    </location>
</feature>
<evidence type="ECO:0000313" key="9">
    <source>
        <dbReference type="EMBL" id="GEP05245.1"/>
    </source>
</evidence>
<evidence type="ECO:0000256" key="3">
    <source>
        <dbReference type="ARBA" id="ARBA00022475"/>
    </source>
</evidence>
<evidence type="ECO:0000256" key="6">
    <source>
        <dbReference type="ARBA" id="ARBA00023136"/>
    </source>
</evidence>
<sequence>MTGVAATGVRVLGLVLRRCLTMAVTLAVISALVFLVIKLPPGDYLTNRIAELRASGEAASVSRAELLIRQYGLDRPVYEQYLMWVGLWPGPAGFSGLLQGDWGWSFEYDRPVAEVVGDALWLTLVVNLAALAFVHAVAIPIALYSATHRHTAGDAVVTVLGYVGLAVPGFLLALILLFYANRWFGLSIGGLYDPAFTGKPWDWPKVRSLLAHLVVPTLVIGLGGTAAMIRRMRANLLDELAKPYTVTARAKGLPPLRALLKYPFRMSLNPFVADIGNLLPHLVSGSVLVSLVLSLPTVGPLLLEALRSQDQFMAGFILMFTAGLTLVGMLISDLALVWLDPRIRMGAR</sequence>
<comment type="caution">
    <text evidence="9">The sequence shown here is derived from an EMBL/GenBank/DDBJ whole genome shotgun (WGS) entry which is preliminary data.</text>
</comment>
<evidence type="ECO:0000313" key="10">
    <source>
        <dbReference type="EMBL" id="GLS64711.1"/>
    </source>
</evidence>
<proteinExistence type="inferred from homology"/>
<dbReference type="Proteomes" id="UP000321960">
    <property type="component" value="Unassembled WGS sequence"/>
</dbReference>
<dbReference type="InterPro" id="IPR045621">
    <property type="entry name" value="BPD_transp_1_N"/>
</dbReference>
<dbReference type="AlphaFoldDB" id="A0A512J5L5"/>
<dbReference type="PANTHER" id="PTHR30465">
    <property type="entry name" value="INNER MEMBRANE ABC TRANSPORTER"/>
    <property type="match status" value="1"/>
</dbReference>
<evidence type="ECO:0000256" key="7">
    <source>
        <dbReference type="RuleBase" id="RU363032"/>
    </source>
</evidence>
<dbReference type="Proteomes" id="UP001156856">
    <property type="component" value="Unassembled WGS sequence"/>
</dbReference>
<evidence type="ECO:0000256" key="1">
    <source>
        <dbReference type="ARBA" id="ARBA00004651"/>
    </source>
</evidence>
<dbReference type="PROSITE" id="PS50928">
    <property type="entry name" value="ABC_TM1"/>
    <property type="match status" value="1"/>
</dbReference>
<keyword evidence="4 7" id="KW-0812">Transmembrane</keyword>
<reference evidence="9 11" key="3">
    <citation type="submission" date="2019-07" db="EMBL/GenBank/DDBJ databases">
        <title>Whole genome shotgun sequence of Methylobacterium oxalidis NBRC 107715.</title>
        <authorList>
            <person name="Hosoyama A."/>
            <person name="Uohara A."/>
            <person name="Ohji S."/>
            <person name="Ichikawa N."/>
        </authorList>
    </citation>
    <scope>NUCLEOTIDE SEQUENCE [LARGE SCALE GENOMIC DNA]</scope>
    <source>
        <strain evidence="9 11">NBRC 107715</strain>
    </source>
</reference>
<keyword evidence="3" id="KW-1003">Cell membrane</keyword>